<evidence type="ECO:0000313" key="2">
    <source>
        <dbReference type="Proteomes" id="UP001140087"/>
    </source>
</evidence>
<accession>A0ACC1L4R6</accession>
<reference evidence="1" key="1">
    <citation type="submission" date="2022-07" db="EMBL/GenBank/DDBJ databases">
        <title>Phylogenomic reconstructions and comparative analyses of Kickxellomycotina fungi.</title>
        <authorList>
            <person name="Reynolds N.K."/>
            <person name="Stajich J.E."/>
            <person name="Barry K."/>
            <person name="Grigoriev I.V."/>
            <person name="Crous P."/>
            <person name="Smith M.E."/>
        </authorList>
    </citation>
    <scope>NUCLEOTIDE SEQUENCE</scope>
    <source>
        <strain evidence="1">BCRC 34780</strain>
    </source>
</reference>
<evidence type="ECO:0000313" key="1">
    <source>
        <dbReference type="EMBL" id="KAJ2801218.1"/>
    </source>
</evidence>
<dbReference type="Proteomes" id="UP001140087">
    <property type="component" value="Unassembled WGS sequence"/>
</dbReference>
<dbReference type="EMBL" id="JANBUN010000810">
    <property type="protein sequence ID" value="KAJ2801218.1"/>
    <property type="molecule type" value="Genomic_DNA"/>
</dbReference>
<proteinExistence type="predicted"/>
<organism evidence="1 2">
    <name type="scientific">Coemansia helicoidea</name>
    <dbReference type="NCBI Taxonomy" id="1286919"/>
    <lineage>
        <taxon>Eukaryota</taxon>
        <taxon>Fungi</taxon>
        <taxon>Fungi incertae sedis</taxon>
        <taxon>Zoopagomycota</taxon>
        <taxon>Kickxellomycotina</taxon>
        <taxon>Kickxellomycetes</taxon>
        <taxon>Kickxellales</taxon>
        <taxon>Kickxellaceae</taxon>
        <taxon>Coemansia</taxon>
    </lineage>
</organism>
<comment type="caution">
    <text evidence="1">The sequence shown here is derived from an EMBL/GenBank/DDBJ whole genome shotgun (WGS) entry which is preliminary data.</text>
</comment>
<name>A0ACC1L4R6_9FUNG</name>
<sequence length="236" mass="26305">MGAAATYPFKEGGYTLYSCTTCPFARRAVRAFNAANVPYAVEEIDLTNKPEWYPQVNPRGLVPALRTPDGTILVESLVIAEFVAEQFPEAELLPRDPVARAQLRLFIDKYATEVTPNFYRLIKSADKGEQDALKAKLAEGFKAISAELDAQWQREAGRGGPFWAGDRWAYAEIALASFLEALPVLEHYRGFVVPSTDEFAAFHRWNKAVQEHPEAARAYPGRDTLIAAHKKFVPDA</sequence>
<protein>
    <submittedName>
        <fullName evidence="1">Uncharacterized protein</fullName>
    </submittedName>
</protein>
<keyword evidence="2" id="KW-1185">Reference proteome</keyword>
<gene>
    <name evidence="1" type="ORF">H4R21_002869</name>
</gene>